<feature type="domain" description="Xaa-Pro dipeptidyl-peptidase C-terminal" evidence="2">
    <location>
        <begin position="13"/>
        <end position="96"/>
    </location>
</feature>
<dbReference type="RefSeq" id="WP_259627458.1">
    <property type="nucleotide sequence ID" value="NZ_JANYMP010000021.1"/>
</dbReference>
<sequence>MDDGGERGPGTGNSFTASSTPLDQTTRVTGTPRVSLNAKGDGNVMVRLYDVAPDGAAAMFDEQVSLLSPVQTSFDLKSTDWTLAAGHSLAVEIGTVQPESGPVDPAFGPGGDWIATPSGRTIEVTDAELALALDNPADDTPTAGARSPYLDVYLAQRTKTLPGGPATFTVPAANR</sequence>
<dbReference type="NCBIfam" id="TIGR00976">
    <property type="entry name" value="CocE_NonD"/>
    <property type="match status" value="1"/>
</dbReference>
<dbReference type="GO" id="GO:0008239">
    <property type="term" value="F:dipeptidyl-peptidase activity"/>
    <property type="evidence" value="ECO:0007669"/>
    <property type="project" value="InterPro"/>
</dbReference>
<feature type="region of interest" description="Disordered" evidence="1">
    <location>
        <begin position="1"/>
        <end position="35"/>
    </location>
</feature>
<evidence type="ECO:0000313" key="4">
    <source>
        <dbReference type="Proteomes" id="UP001141259"/>
    </source>
</evidence>
<comment type="caution">
    <text evidence="3">The sequence shown here is derived from an EMBL/GenBank/DDBJ whole genome shotgun (WGS) entry which is preliminary data.</text>
</comment>
<gene>
    <name evidence="3" type="ORF">NZH93_34410</name>
</gene>
<dbReference type="AlphaFoldDB" id="A0A9X2VUP4"/>
<keyword evidence="4" id="KW-1185">Reference proteome</keyword>
<name>A0A9X2VUP4_9PSEU</name>
<evidence type="ECO:0000313" key="3">
    <source>
        <dbReference type="EMBL" id="MCS7481973.1"/>
    </source>
</evidence>
<dbReference type="InterPro" id="IPR008979">
    <property type="entry name" value="Galactose-bd-like_sf"/>
</dbReference>
<dbReference type="InterPro" id="IPR013736">
    <property type="entry name" value="Xaa-Pro_dipept_C"/>
</dbReference>
<proteinExistence type="predicted"/>
<dbReference type="EMBL" id="JANYMP010000021">
    <property type="protein sequence ID" value="MCS7481973.1"/>
    <property type="molecule type" value="Genomic_DNA"/>
</dbReference>
<protein>
    <submittedName>
        <fullName evidence="3">CocE/NonD family hydrolase</fullName>
    </submittedName>
</protein>
<feature type="compositionally biased region" description="Polar residues" evidence="1">
    <location>
        <begin position="12"/>
        <end position="34"/>
    </location>
</feature>
<reference evidence="3" key="1">
    <citation type="submission" date="2022-08" db="EMBL/GenBank/DDBJ databases">
        <authorList>
            <person name="Tistechok S."/>
            <person name="Samborskyy M."/>
            <person name="Roman I."/>
        </authorList>
    </citation>
    <scope>NUCLEOTIDE SEQUENCE</scope>
    <source>
        <strain evidence="3">DSM 103496</strain>
    </source>
</reference>
<accession>A0A9X2VUP4</accession>
<keyword evidence="3" id="KW-0378">Hydrolase</keyword>
<evidence type="ECO:0000256" key="1">
    <source>
        <dbReference type="SAM" id="MobiDB-lite"/>
    </source>
</evidence>
<dbReference type="Pfam" id="PF08530">
    <property type="entry name" value="PepX_C"/>
    <property type="match status" value="1"/>
</dbReference>
<evidence type="ECO:0000259" key="2">
    <source>
        <dbReference type="Pfam" id="PF08530"/>
    </source>
</evidence>
<organism evidence="3 4">
    <name type="scientific">Umezawaea endophytica</name>
    <dbReference type="NCBI Taxonomy" id="1654476"/>
    <lineage>
        <taxon>Bacteria</taxon>
        <taxon>Bacillati</taxon>
        <taxon>Actinomycetota</taxon>
        <taxon>Actinomycetes</taxon>
        <taxon>Pseudonocardiales</taxon>
        <taxon>Pseudonocardiaceae</taxon>
        <taxon>Umezawaea</taxon>
    </lineage>
</organism>
<dbReference type="SUPFAM" id="SSF49785">
    <property type="entry name" value="Galactose-binding domain-like"/>
    <property type="match status" value="1"/>
</dbReference>
<dbReference type="Proteomes" id="UP001141259">
    <property type="component" value="Unassembled WGS sequence"/>
</dbReference>
<dbReference type="Gene3D" id="2.60.120.260">
    <property type="entry name" value="Galactose-binding domain-like"/>
    <property type="match status" value="1"/>
</dbReference>
<dbReference type="InterPro" id="IPR005674">
    <property type="entry name" value="CocE/Ser_esterase"/>
</dbReference>